<keyword evidence="3" id="KW-1003">Cell membrane</keyword>
<dbReference type="InterPro" id="IPR005829">
    <property type="entry name" value="Sugar_transporter_CS"/>
</dbReference>
<evidence type="ECO:0000313" key="9">
    <source>
        <dbReference type="EMBL" id="RXJ71744.1"/>
    </source>
</evidence>
<accession>A0A4Q0YP70</accession>
<keyword evidence="6 7" id="KW-0472">Membrane</keyword>
<dbReference type="RefSeq" id="WP_129123718.1">
    <property type="nucleotide sequence ID" value="NZ_PEIB01000033.1"/>
</dbReference>
<evidence type="ECO:0000313" key="10">
    <source>
        <dbReference type="Proteomes" id="UP000290287"/>
    </source>
</evidence>
<feature type="transmembrane region" description="Helical" evidence="7">
    <location>
        <begin position="150"/>
        <end position="169"/>
    </location>
</feature>
<dbReference type="OrthoDB" id="3237211at2"/>
<dbReference type="Pfam" id="PF07690">
    <property type="entry name" value="MFS_1"/>
    <property type="match status" value="1"/>
</dbReference>
<feature type="transmembrane region" description="Helical" evidence="7">
    <location>
        <begin position="20"/>
        <end position="46"/>
    </location>
</feature>
<dbReference type="Proteomes" id="UP000290287">
    <property type="component" value="Unassembled WGS sequence"/>
</dbReference>
<feature type="transmembrane region" description="Helical" evidence="7">
    <location>
        <begin position="379"/>
        <end position="397"/>
    </location>
</feature>
<feature type="transmembrane region" description="Helical" evidence="7">
    <location>
        <begin position="175"/>
        <end position="194"/>
    </location>
</feature>
<proteinExistence type="predicted"/>
<dbReference type="InterPro" id="IPR011701">
    <property type="entry name" value="MFS"/>
</dbReference>
<evidence type="ECO:0000256" key="1">
    <source>
        <dbReference type="ARBA" id="ARBA00004651"/>
    </source>
</evidence>
<feature type="transmembrane region" description="Helical" evidence="7">
    <location>
        <begin position="52"/>
        <end position="73"/>
    </location>
</feature>
<dbReference type="PROSITE" id="PS50850">
    <property type="entry name" value="MFS"/>
    <property type="match status" value="1"/>
</dbReference>
<comment type="caution">
    <text evidence="9">The sequence shown here is derived from an EMBL/GenBank/DDBJ whole genome shotgun (WGS) entry which is preliminary data.</text>
</comment>
<evidence type="ECO:0000256" key="3">
    <source>
        <dbReference type="ARBA" id="ARBA00022475"/>
    </source>
</evidence>
<dbReference type="InterPro" id="IPR036259">
    <property type="entry name" value="MFS_trans_sf"/>
</dbReference>
<feature type="transmembrane region" description="Helical" evidence="7">
    <location>
        <begin position="223"/>
        <end position="241"/>
    </location>
</feature>
<dbReference type="PANTHER" id="PTHR23517:SF2">
    <property type="entry name" value="MULTIDRUG RESISTANCE PROTEIN MDTH"/>
    <property type="match status" value="1"/>
</dbReference>
<dbReference type="Gene3D" id="1.20.1250.20">
    <property type="entry name" value="MFS general substrate transporter like domains"/>
    <property type="match status" value="1"/>
</dbReference>
<evidence type="ECO:0000256" key="4">
    <source>
        <dbReference type="ARBA" id="ARBA00022692"/>
    </source>
</evidence>
<protein>
    <submittedName>
        <fullName evidence="9">MFS transporter</fullName>
    </submittedName>
</protein>
<keyword evidence="4 7" id="KW-0812">Transmembrane</keyword>
<keyword evidence="2" id="KW-0813">Transport</keyword>
<feature type="transmembrane region" description="Helical" evidence="7">
    <location>
        <begin position="351"/>
        <end position="373"/>
    </location>
</feature>
<dbReference type="PANTHER" id="PTHR23517">
    <property type="entry name" value="RESISTANCE PROTEIN MDTM, PUTATIVE-RELATED-RELATED"/>
    <property type="match status" value="1"/>
</dbReference>
<dbReference type="CDD" id="cd17329">
    <property type="entry name" value="MFS_MdtH_MDR_like"/>
    <property type="match status" value="1"/>
</dbReference>
<dbReference type="PROSITE" id="PS00216">
    <property type="entry name" value="SUGAR_TRANSPORT_1"/>
    <property type="match status" value="1"/>
</dbReference>
<evidence type="ECO:0000256" key="2">
    <source>
        <dbReference type="ARBA" id="ARBA00022448"/>
    </source>
</evidence>
<comment type="subcellular location">
    <subcellularLocation>
        <location evidence="1">Cell membrane</location>
        <topology evidence="1">Multi-pass membrane protein</topology>
    </subcellularLocation>
</comment>
<dbReference type="InterPro" id="IPR050171">
    <property type="entry name" value="MFS_Transporters"/>
</dbReference>
<dbReference type="SUPFAM" id="SSF103473">
    <property type="entry name" value="MFS general substrate transporter"/>
    <property type="match status" value="1"/>
</dbReference>
<sequence>MKKQESLFEIARVKRFNLSIWAVLIGTLLARTSYFMAWPFLVVFLYNDYGATAFQVGAMLATSAVVGSITGLYSGYLSDKFGRRGIMTLGAAIAMLSYAGIGSANELWQFPLLLIFTGLMRPMIEAPAKAVLGDNLEDRKDRELAMNIRYFLLNLGGALGPLIGITLALAEPQHLFHLTGATYFVYAIWIFTCIKGKPAVDKNASSQLPNFKDTVKVISEDKIFTRLLFANFLMMFVYSQLESSLPQVIVRLDIPDAASLIAGLVLVNAITIIVFQFPLLKKMEHIPLFKRTRIGMALMGLAQIGFILTPADWPTGWLIACFVLSIGEVIAFPTLGVQIDQLAPPHLRGSYFGATGLCALGFAAGPIVGGAAIDNLSPAWLFAGCGLLCLTMIWLYLQVEKRTQETEQEPSVQGA</sequence>
<feature type="transmembrane region" description="Helical" evidence="7">
    <location>
        <begin position="317"/>
        <end position="339"/>
    </location>
</feature>
<feature type="transmembrane region" description="Helical" evidence="7">
    <location>
        <begin position="292"/>
        <end position="311"/>
    </location>
</feature>
<feature type="domain" description="Major facilitator superfamily (MFS) profile" evidence="8">
    <location>
        <begin position="19"/>
        <end position="401"/>
    </location>
</feature>
<dbReference type="GO" id="GO:0005886">
    <property type="term" value="C:plasma membrane"/>
    <property type="evidence" value="ECO:0007669"/>
    <property type="project" value="UniProtKB-SubCell"/>
</dbReference>
<evidence type="ECO:0000256" key="6">
    <source>
        <dbReference type="ARBA" id="ARBA00023136"/>
    </source>
</evidence>
<name>A0A4Q0YP70_9GAMM</name>
<keyword evidence="10" id="KW-1185">Reference proteome</keyword>
<feature type="transmembrane region" description="Helical" evidence="7">
    <location>
        <begin position="261"/>
        <end position="280"/>
    </location>
</feature>
<dbReference type="GO" id="GO:0022857">
    <property type="term" value="F:transmembrane transporter activity"/>
    <property type="evidence" value="ECO:0007669"/>
    <property type="project" value="InterPro"/>
</dbReference>
<dbReference type="EMBL" id="PEIB01000033">
    <property type="protein sequence ID" value="RXJ71744.1"/>
    <property type="molecule type" value="Genomic_DNA"/>
</dbReference>
<dbReference type="AlphaFoldDB" id="A0A4Q0YP70"/>
<gene>
    <name evidence="9" type="ORF">CS022_20070</name>
</gene>
<evidence type="ECO:0000256" key="5">
    <source>
        <dbReference type="ARBA" id="ARBA00022989"/>
    </source>
</evidence>
<keyword evidence="5 7" id="KW-1133">Transmembrane helix</keyword>
<evidence type="ECO:0000256" key="7">
    <source>
        <dbReference type="SAM" id="Phobius"/>
    </source>
</evidence>
<reference evidence="9 10" key="1">
    <citation type="submission" date="2017-10" db="EMBL/GenBank/DDBJ databases">
        <title>Nyctiphanis sp. nov., isolated from the stomach of the euphausiid Nyctiphanes simplex (Hansen, 1911) in the Gulf of California.</title>
        <authorList>
            <person name="Gomez-Gil B."/>
            <person name="Aguilar-Mendez M."/>
            <person name="Lopez-Cortes A."/>
            <person name="Gomez-Gutierrez J."/>
            <person name="Roque A."/>
            <person name="Lang E."/>
            <person name="Gonzalez-Castillo A."/>
        </authorList>
    </citation>
    <scope>NUCLEOTIDE SEQUENCE [LARGE SCALE GENOMIC DNA]</scope>
    <source>
        <strain evidence="9 10">CAIM 600</strain>
    </source>
</reference>
<dbReference type="InterPro" id="IPR020846">
    <property type="entry name" value="MFS_dom"/>
</dbReference>
<evidence type="ECO:0000259" key="8">
    <source>
        <dbReference type="PROSITE" id="PS50850"/>
    </source>
</evidence>
<organism evidence="9 10">
    <name type="scientific">Veronia nyctiphanis</name>
    <dbReference type="NCBI Taxonomy" id="1278244"/>
    <lineage>
        <taxon>Bacteria</taxon>
        <taxon>Pseudomonadati</taxon>
        <taxon>Pseudomonadota</taxon>
        <taxon>Gammaproteobacteria</taxon>
        <taxon>Vibrionales</taxon>
        <taxon>Vibrionaceae</taxon>
        <taxon>Veronia</taxon>
    </lineage>
</organism>